<dbReference type="Pfam" id="PF00072">
    <property type="entry name" value="Response_reg"/>
    <property type="match status" value="1"/>
</dbReference>
<gene>
    <name evidence="6" type="ORF">LJ739_03140</name>
</gene>
<evidence type="ECO:0000256" key="4">
    <source>
        <dbReference type="SAM" id="Coils"/>
    </source>
</evidence>
<dbReference type="EMBL" id="JAJEWP010000001">
    <property type="protein sequence ID" value="MCC2615237.1"/>
    <property type="molecule type" value="Genomic_DNA"/>
</dbReference>
<dbReference type="InterPro" id="IPR011990">
    <property type="entry name" value="TPR-like_helical_dom_sf"/>
</dbReference>
<dbReference type="PANTHER" id="PTHR44591:SF24">
    <property type="entry name" value="PROTEIN-GLUTAMATE METHYLESTERASE_PROTEIN-GLUTAMINE GLUTAMINASE 1"/>
    <property type="match status" value="1"/>
</dbReference>
<sequence length="544" mass="62738">MNPQLAKDTNVLIVDDQVLAKGYMKYSLEELGFSKITYVDKAQLALNKIRHEHFDLIVCSYNLKKDQDGYFLYEQLKHNNELPPSTAFIFVSADTTSDLVHSIVELQPDDFLAKPFTVNDLDKRLTRVLSRKKALRAVYRYMEKQQHAKALTEVENFLAEPKNSEFFPLALKTKGELMLACKQYQQAKEFYLAILNVQPFTWAQLGLVTAYLHLDDDDAAEKLVLRLAFKPDSQLAAYDLLSALQIKQHDFDAALECVVMATEISPRNIRRHKTAMDLSRITHDYETQFEAAKKIVKFAKNSIHDLPENYLNVARAGIDFAMTADDSETDKLIKQANEYVKQFKAAFPKAELHDQMKVINARLLYLQDEKENAKALLEQLDNHNWETESMEALLDKAKAFHELGFYEQSNDIIEHIEQRCKQDEQEGSLFLHYVQKEKVERSAIKQTPRELNNAAVGYYEHGDLDKALKTFRQAYTVMPKNPAIALNLLQSIATMAKEQEMPDNARQTIHNCIHTLENSPLTEEQVERYHKVRNYIEQQQASLP</sequence>
<protein>
    <submittedName>
        <fullName evidence="6">Response regulator</fullName>
    </submittedName>
</protein>
<dbReference type="Proteomes" id="UP001520878">
    <property type="component" value="Unassembled WGS sequence"/>
</dbReference>
<comment type="caution">
    <text evidence="6">The sequence shown here is derived from an EMBL/GenBank/DDBJ whole genome shotgun (WGS) entry which is preliminary data.</text>
</comment>
<feature type="coiled-coil region" evidence="4">
    <location>
        <begin position="363"/>
        <end position="426"/>
    </location>
</feature>
<dbReference type="InterPro" id="IPR050595">
    <property type="entry name" value="Bact_response_regulator"/>
</dbReference>
<organism evidence="6 7">
    <name type="scientific">Fluctibacter halophilus</name>
    <dbReference type="NCBI Taxonomy" id="226011"/>
    <lineage>
        <taxon>Bacteria</taxon>
        <taxon>Pseudomonadati</taxon>
        <taxon>Pseudomonadota</taxon>
        <taxon>Gammaproteobacteria</taxon>
        <taxon>Alteromonadales</taxon>
        <taxon>Alteromonadaceae</taxon>
        <taxon>Fluctibacter</taxon>
    </lineage>
</organism>
<name>A0ABS8G3R6_9ALTE</name>
<dbReference type="SUPFAM" id="SSF48452">
    <property type="entry name" value="TPR-like"/>
    <property type="match status" value="2"/>
</dbReference>
<evidence type="ECO:0000256" key="3">
    <source>
        <dbReference type="PROSITE-ProRule" id="PRU00339"/>
    </source>
</evidence>
<dbReference type="InterPro" id="IPR019734">
    <property type="entry name" value="TPR_rpt"/>
</dbReference>
<evidence type="ECO:0000313" key="7">
    <source>
        <dbReference type="Proteomes" id="UP001520878"/>
    </source>
</evidence>
<dbReference type="InterPro" id="IPR011006">
    <property type="entry name" value="CheY-like_superfamily"/>
</dbReference>
<keyword evidence="4" id="KW-0175">Coiled coil</keyword>
<dbReference type="PANTHER" id="PTHR44591">
    <property type="entry name" value="STRESS RESPONSE REGULATOR PROTEIN 1"/>
    <property type="match status" value="1"/>
</dbReference>
<dbReference type="InterPro" id="IPR001789">
    <property type="entry name" value="Sig_transdc_resp-reg_receiver"/>
</dbReference>
<feature type="domain" description="Response regulatory" evidence="5">
    <location>
        <begin position="10"/>
        <end position="129"/>
    </location>
</feature>
<keyword evidence="7" id="KW-1185">Reference proteome</keyword>
<dbReference type="PROSITE" id="PS50110">
    <property type="entry name" value="RESPONSE_REGULATORY"/>
    <property type="match status" value="1"/>
</dbReference>
<keyword evidence="1" id="KW-0597">Phosphoprotein</keyword>
<accession>A0ABS8G3R6</accession>
<evidence type="ECO:0000256" key="2">
    <source>
        <dbReference type="PROSITE-ProRule" id="PRU00169"/>
    </source>
</evidence>
<dbReference type="SMART" id="SM00448">
    <property type="entry name" value="REC"/>
    <property type="match status" value="1"/>
</dbReference>
<dbReference type="SMART" id="SM00028">
    <property type="entry name" value="TPR"/>
    <property type="match status" value="3"/>
</dbReference>
<evidence type="ECO:0000256" key="1">
    <source>
        <dbReference type="ARBA" id="ARBA00022553"/>
    </source>
</evidence>
<dbReference type="Gene3D" id="3.40.50.2300">
    <property type="match status" value="1"/>
</dbReference>
<evidence type="ECO:0000259" key="5">
    <source>
        <dbReference type="PROSITE" id="PS50110"/>
    </source>
</evidence>
<dbReference type="CDD" id="cd17589">
    <property type="entry name" value="REC_TPR"/>
    <property type="match status" value="1"/>
</dbReference>
<keyword evidence="3" id="KW-0802">TPR repeat</keyword>
<proteinExistence type="predicted"/>
<dbReference type="PROSITE" id="PS50005">
    <property type="entry name" value="TPR"/>
    <property type="match status" value="1"/>
</dbReference>
<dbReference type="SUPFAM" id="SSF52172">
    <property type="entry name" value="CheY-like"/>
    <property type="match status" value="1"/>
</dbReference>
<dbReference type="Gene3D" id="1.25.40.10">
    <property type="entry name" value="Tetratricopeptide repeat domain"/>
    <property type="match status" value="2"/>
</dbReference>
<comment type="caution">
    <text evidence="2">Lacks conserved residue(s) required for the propagation of feature annotation.</text>
</comment>
<reference evidence="6 7" key="1">
    <citation type="submission" date="2021-10" db="EMBL/GenBank/DDBJ databases">
        <title>Draft genome of Aestuariibacter halophilus JC2043.</title>
        <authorList>
            <person name="Emsley S.A."/>
            <person name="Pfannmuller K.M."/>
            <person name="Ushijima B."/>
            <person name="Saw J.H."/>
            <person name="Videau P."/>
        </authorList>
    </citation>
    <scope>NUCLEOTIDE SEQUENCE [LARGE SCALE GENOMIC DNA]</scope>
    <source>
        <strain evidence="6 7">JC2043</strain>
    </source>
</reference>
<feature type="repeat" description="TPR" evidence="3">
    <location>
        <begin position="448"/>
        <end position="481"/>
    </location>
</feature>
<evidence type="ECO:0000313" key="6">
    <source>
        <dbReference type="EMBL" id="MCC2615237.1"/>
    </source>
</evidence>
<dbReference type="RefSeq" id="WP_229157145.1">
    <property type="nucleotide sequence ID" value="NZ_JAJEWP010000001.1"/>
</dbReference>